<reference evidence="4 5" key="2">
    <citation type="journal article" date="2018" name="Elife">
        <title>Firefly genomes illuminate parallel origins of bioluminescence in beetles.</title>
        <authorList>
            <person name="Fallon T.R."/>
            <person name="Lower S.E."/>
            <person name="Chang C.H."/>
            <person name="Bessho-Uehara M."/>
            <person name="Martin G.J."/>
            <person name="Bewick A.J."/>
            <person name="Behringer M."/>
            <person name="Debat H.J."/>
            <person name="Wong I."/>
            <person name="Day J.C."/>
            <person name="Suvorov A."/>
            <person name="Silva C.J."/>
            <person name="Stanger-Hall K.F."/>
            <person name="Hall D.W."/>
            <person name="Schmitz R.J."/>
            <person name="Nelson D.R."/>
            <person name="Lewis S.M."/>
            <person name="Shigenobu S."/>
            <person name="Bybee S.M."/>
            <person name="Larracuente A.M."/>
            <person name="Oba Y."/>
            <person name="Weng J.K."/>
        </authorList>
    </citation>
    <scope>NUCLEOTIDE SEQUENCE [LARGE SCALE GENOMIC DNA]</scope>
    <source>
        <strain evidence="4">1611_PpyrPB1</strain>
        <tissue evidence="4">Whole body</tissue>
    </source>
</reference>
<keyword evidence="5" id="KW-1185">Reference proteome</keyword>
<evidence type="ECO:0000313" key="3">
    <source>
        <dbReference type="EMBL" id="JAV70902.1"/>
    </source>
</evidence>
<dbReference type="CDD" id="cd02901">
    <property type="entry name" value="Macro_Poa1p-like"/>
    <property type="match status" value="1"/>
</dbReference>
<dbReference type="GO" id="GO:0140291">
    <property type="term" value="P:peptidyl-glutamate ADP-deribosylation"/>
    <property type="evidence" value="ECO:0007669"/>
    <property type="project" value="TreeGrafter"/>
</dbReference>
<dbReference type="Proteomes" id="UP000327044">
    <property type="component" value="Unassembled WGS sequence"/>
</dbReference>
<feature type="compositionally biased region" description="Polar residues" evidence="1">
    <location>
        <begin position="56"/>
        <end position="70"/>
    </location>
</feature>
<feature type="compositionally biased region" description="Polar residues" evidence="1">
    <location>
        <begin position="112"/>
        <end position="123"/>
    </location>
</feature>
<reference evidence="4" key="3">
    <citation type="submission" date="2019-08" db="EMBL/GenBank/DDBJ databases">
        <authorList>
            <consortium name="Photinus pyralis genome working group"/>
            <person name="Fallon T.R."/>
            <person name="Sander Lower S.E."/>
            <person name="Weng J.-K."/>
        </authorList>
    </citation>
    <scope>NUCLEOTIDE SEQUENCE</scope>
    <source>
        <strain evidence="4">1611_PpyrPB1</strain>
        <tissue evidence="4">Whole body</tissue>
    </source>
</reference>
<dbReference type="PROSITE" id="PS51154">
    <property type="entry name" value="MACRO"/>
    <property type="match status" value="1"/>
</dbReference>
<dbReference type="InterPro" id="IPR002589">
    <property type="entry name" value="Macro_dom"/>
</dbReference>
<dbReference type="Gene3D" id="3.40.220.10">
    <property type="entry name" value="Leucine Aminopeptidase, subunit E, domain 1"/>
    <property type="match status" value="1"/>
</dbReference>
<dbReference type="PANTHER" id="PTHR12521">
    <property type="entry name" value="PROTEIN C6ORF130"/>
    <property type="match status" value="1"/>
</dbReference>
<dbReference type="AlphaFoldDB" id="A0A1Y1LB59"/>
<dbReference type="SUPFAM" id="SSF52949">
    <property type="entry name" value="Macro domain-like"/>
    <property type="match status" value="1"/>
</dbReference>
<sequence>MTKNKKNKNLGRNQQKPKEKETGKAPVSHPQPVRKEQQQSKSFTSYKKEVAAPTQLAKSTIEESTQSNVPDNFEDRLDMPSSSLFPLAGNTGWDSELKTQSSDNDWNKADISHTNPYSKQLVNKGNEGKQAKPNREGIKRQTEGSRSHESGSRSNYKSDDKGYDQFCESLRRLKHSNVTYTKVVEIQEDLFNMSTEYSLAHCVAEDMNMGSGIAVRFSQEFKRREELYSQRQRPGGLAILEDKGRYIYYLVTKKESNGKPTMLTMWNSLRKLRQHIEDNNVKQLAIPRIGCGLDRLEWSEVKYLLECIFQETDVAITVCNYQQSEDYGPSPPHKQNKCKVINAVYPLVEIESGTAILYFGTEDGFISEDIGDLDKKFHFIMDYKNTKKQLGDIIQAYKNNDAYSLYGCIVRKTKDAPFDFMSFHKCIKQIKKQNKSDYYYVAIQAFLDPNDDLIVHKVVNMLRYSLIKLEIYVCWGGKMKQYMPQERHSDF</sequence>
<reference evidence="3" key="1">
    <citation type="journal article" date="2016" name="Sci. Rep.">
        <title>Molecular characterization of firefly nuptial gifts: a multi-omics approach sheds light on postcopulatory sexual selection.</title>
        <authorList>
            <person name="Al-Wathiqui N."/>
            <person name="Fallon T.R."/>
            <person name="South A."/>
            <person name="Weng J.K."/>
            <person name="Lewis S.M."/>
        </authorList>
    </citation>
    <scope>NUCLEOTIDE SEQUENCE</scope>
</reference>
<feature type="region of interest" description="Disordered" evidence="1">
    <location>
        <begin position="1"/>
        <end position="160"/>
    </location>
</feature>
<dbReference type="InterPro" id="IPR043472">
    <property type="entry name" value="Macro_dom-like"/>
</dbReference>
<dbReference type="PANTHER" id="PTHR12521:SF0">
    <property type="entry name" value="ADP-RIBOSE GLYCOHYDROLASE OARD1"/>
    <property type="match status" value="1"/>
</dbReference>
<gene>
    <name evidence="4" type="ORF">PPYR_14469</name>
</gene>
<evidence type="ECO:0000313" key="4">
    <source>
        <dbReference type="EMBL" id="KAB0792510.1"/>
    </source>
</evidence>
<name>A0A1Y1LB59_PHOPY</name>
<feature type="domain" description="Macro" evidence="2">
    <location>
        <begin position="170"/>
        <end position="335"/>
    </location>
</feature>
<dbReference type="EMBL" id="GEZM01060799">
    <property type="protein sequence ID" value="JAV70902.1"/>
    <property type="molecule type" value="Transcribed_RNA"/>
</dbReference>
<proteinExistence type="predicted"/>
<dbReference type="InterPro" id="IPR050892">
    <property type="entry name" value="ADP-ribose_metab_enzymes"/>
</dbReference>
<dbReference type="OrthoDB" id="2155246at2759"/>
<evidence type="ECO:0000313" key="5">
    <source>
        <dbReference type="Proteomes" id="UP000327044"/>
    </source>
</evidence>
<evidence type="ECO:0000256" key="1">
    <source>
        <dbReference type="SAM" id="MobiDB-lite"/>
    </source>
</evidence>
<accession>A0A1Y1LB59</accession>
<dbReference type="InParanoid" id="A0A1Y1LB59"/>
<feature type="compositionally biased region" description="Basic and acidic residues" evidence="1">
    <location>
        <begin position="126"/>
        <end position="160"/>
    </location>
</feature>
<protein>
    <recommendedName>
        <fullName evidence="2">Macro domain-containing protein</fullName>
    </recommendedName>
</protein>
<organism evidence="3">
    <name type="scientific">Photinus pyralis</name>
    <name type="common">Common eastern firefly</name>
    <name type="synonym">Lampyris pyralis</name>
    <dbReference type="NCBI Taxonomy" id="7054"/>
    <lineage>
        <taxon>Eukaryota</taxon>
        <taxon>Metazoa</taxon>
        <taxon>Ecdysozoa</taxon>
        <taxon>Arthropoda</taxon>
        <taxon>Hexapoda</taxon>
        <taxon>Insecta</taxon>
        <taxon>Pterygota</taxon>
        <taxon>Neoptera</taxon>
        <taxon>Endopterygota</taxon>
        <taxon>Coleoptera</taxon>
        <taxon>Polyphaga</taxon>
        <taxon>Elateriformia</taxon>
        <taxon>Elateroidea</taxon>
        <taxon>Lampyridae</taxon>
        <taxon>Lampyrinae</taxon>
        <taxon>Photinus</taxon>
    </lineage>
</organism>
<evidence type="ECO:0000259" key="2">
    <source>
        <dbReference type="PROSITE" id="PS51154"/>
    </source>
</evidence>
<dbReference type="EMBL" id="VVIM01000010">
    <property type="protein sequence ID" value="KAB0792510.1"/>
    <property type="molecule type" value="Genomic_DNA"/>
</dbReference>